<reference evidence="1 4" key="1">
    <citation type="submission" date="2023-02" db="EMBL/GenBank/DDBJ databases">
        <title>Pathogen: clinical or host-associated sample.</title>
        <authorList>
            <person name="Hergert J."/>
            <person name="Casey R."/>
            <person name="Wagner J."/>
            <person name="Young E.L."/>
            <person name="Oakeson K.F."/>
        </authorList>
    </citation>
    <scope>NUCLEOTIDE SEQUENCE</scope>
    <source>
        <strain evidence="2 4">2022CK-00829</strain>
        <strain evidence="1">2022CK-00830</strain>
    </source>
</reference>
<keyword evidence="4" id="KW-1185">Reference proteome</keyword>
<dbReference type="Pfam" id="PF08795">
    <property type="entry name" value="DUF1796"/>
    <property type="match status" value="1"/>
</dbReference>
<name>A0AAX3MT64_9BACL</name>
<evidence type="ECO:0000313" key="4">
    <source>
        <dbReference type="Proteomes" id="UP001221519"/>
    </source>
</evidence>
<gene>
    <name evidence="1" type="ORF">PUW23_14795</name>
    <name evidence="2" type="ORF">PUW25_14535</name>
</gene>
<accession>A0AAX3MT64</accession>
<protein>
    <submittedName>
        <fullName evidence="1">DUF1796 family putative cysteine peptidase</fullName>
    </submittedName>
</protein>
<dbReference type="AlphaFoldDB" id="A0AAX3MT64"/>
<evidence type="ECO:0000313" key="3">
    <source>
        <dbReference type="Proteomes" id="UP001220962"/>
    </source>
</evidence>
<dbReference type="Proteomes" id="UP001220962">
    <property type="component" value="Chromosome"/>
</dbReference>
<dbReference type="InterPro" id="IPR014903">
    <property type="entry name" value="DUF1796"/>
</dbReference>
<sequence length="211" mass="24562">MKWADIKGHYDVAYSLGHNCLAASQLNHSRIRTMAGVIDWMITPQLSGVTELLRNRFKYMMQPENMAVIGVNPLAECYIVRDAAYDIYSHHDFPLVLNTPHHLASYSILQDKIERRSARFLNRMNLNKRTLFLRTEATRHETSELIDVLQQITAGEFRLLVVNHASVQNVVEMDWELPNVCTLLIPQVDNMFEDNHGIWRYILQDIYATQY</sequence>
<dbReference type="EMBL" id="CP118101">
    <property type="protein sequence ID" value="WDH80811.1"/>
    <property type="molecule type" value="Genomic_DNA"/>
</dbReference>
<dbReference type="RefSeq" id="WP_047910376.1">
    <property type="nucleotide sequence ID" value="NZ_CP118101.1"/>
</dbReference>
<evidence type="ECO:0000313" key="2">
    <source>
        <dbReference type="EMBL" id="WDI00506.1"/>
    </source>
</evidence>
<evidence type="ECO:0000313" key="1">
    <source>
        <dbReference type="EMBL" id="WDH80811.1"/>
    </source>
</evidence>
<dbReference type="EMBL" id="CP118108">
    <property type="protein sequence ID" value="WDI00506.1"/>
    <property type="molecule type" value="Genomic_DNA"/>
</dbReference>
<proteinExistence type="predicted"/>
<dbReference type="Proteomes" id="UP001221519">
    <property type="component" value="Chromosome"/>
</dbReference>
<organism evidence="1 3">
    <name type="scientific">Paenibacillus urinalis</name>
    <dbReference type="NCBI Taxonomy" id="521520"/>
    <lineage>
        <taxon>Bacteria</taxon>
        <taxon>Bacillati</taxon>
        <taxon>Bacillota</taxon>
        <taxon>Bacilli</taxon>
        <taxon>Bacillales</taxon>
        <taxon>Paenibacillaceae</taxon>
        <taxon>Paenibacillus</taxon>
    </lineage>
</organism>